<keyword evidence="9" id="KW-0460">Magnesium</keyword>
<feature type="zinc finger region" description="CHC2-type" evidence="12 14">
    <location>
        <begin position="34"/>
        <end position="58"/>
    </location>
</feature>
<dbReference type="NCBIfam" id="TIGR01391">
    <property type="entry name" value="dnaG"/>
    <property type="match status" value="1"/>
</dbReference>
<evidence type="ECO:0000256" key="6">
    <source>
        <dbReference type="ARBA" id="ARBA00022723"/>
    </source>
</evidence>
<dbReference type="GO" id="GO:0000428">
    <property type="term" value="C:DNA-directed RNA polymerase complex"/>
    <property type="evidence" value="ECO:0007669"/>
    <property type="project" value="UniProtKB-KW"/>
</dbReference>
<keyword evidence="11 12" id="KW-0804">Transcription</keyword>
<dbReference type="PIRSF" id="PIRSF002811">
    <property type="entry name" value="DnaG"/>
    <property type="match status" value="1"/>
</dbReference>
<evidence type="ECO:0000313" key="16">
    <source>
        <dbReference type="EMBL" id="AWB09649.1"/>
    </source>
</evidence>
<dbReference type="InterPro" id="IPR030846">
    <property type="entry name" value="DnaG_bac"/>
</dbReference>
<organism evidence="16 17">
    <name type="scientific">Thermodesulfobium acidiphilum</name>
    <dbReference type="NCBI Taxonomy" id="1794699"/>
    <lineage>
        <taxon>Bacteria</taxon>
        <taxon>Pseudomonadati</taxon>
        <taxon>Thermodesulfobiota</taxon>
        <taxon>Thermodesulfobiia</taxon>
        <taxon>Thermodesulfobiales</taxon>
        <taxon>Thermodesulfobiaceae</taxon>
        <taxon>Thermodesulfobium</taxon>
    </lineage>
</organism>
<keyword evidence="10 12" id="KW-0238">DNA-binding</keyword>
<dbReference type="GO" id="GO:1990077">
    <property type="term" value="C:primosome complex"/>
    <property type="evidence" value="ECO:0007669"/>
    <property type="project" value="UniProtKB-KW"/>
</dbReference>
<evidence type="ECO:0000256" key="10">
    <source>
        <dbReference type="ARBA" id="ARBA00023125"/>
    </source>
</evidence>
<dbReference type="GO" id="GO:0003899">
    <property type="term" value="F:DNA-directed RNA polymerase activity"/>
    <property type="evidence" value="ECO:0007669"/>
    <property type="project" value="UniProtKB-UniRule"/>
</dbReference>
<dbReference type="PANTHER" id="PTHR30313">
    <property type="entry name" value="DNA PRIMASE"/>
    <property type="match status" value="1"/>
</dbReference>
<dbReference type="RefSeq" id="WP_108308231.1">
    <property type="nucleotide sequence ID" value="NZ_CP020921.1"/>
</dbReference>
<dbReference type="Gene3D" id="3.90.980.10">
    <property type="entry name" value="DNA primase, catalytic core, N-terminal domain"/>
    <property type="match status" value="1"/>
</dbReference>
<evidence type="ECO:0000256" key="9">
    <source>
        <dbReference type="ARBA" id="ARBA00022842"/>
    </source>
</evidence>
<dbReference type="InterPro" id="IPR002694">
    <property type="entry name" value="Znf_CHC2"/>
</dbReference>
<dbReference type="Gene3D" id="3.40.1360.10">
    <property type="match status" value="1"/>
</dbReference>
<sequence>MTDFDYVKKQISITDVIGHYVHLKQRGNSLVGLCPFHNEKTPSFYVSPEKGLFYCFGCKVGGDVFTFLMKLENLTFVEAFKKAASICGVEVSSEFENSSKDQVLRVLKEAGAFFTENLWKESGKDALEYMRSRGFSDDFLKEYEVGFVPEDASELVERLKRLSFSEDIIYKSAIFLNFKEGILRLSGRVSFPIKNVENEIVAFGARLIKNEPDSPKYLNYPDTLVFRKKNALFLIDKAFEHIKSLRKVILVEGYLDALMMHQKGFKNTVASLGTTLNPSSFKRIDKLVDRLIIMYDSDDAGKIATNRLLNMTDQFTCNLSVASLPEGLDPHDVLTKYGKGAMERIVQNYISGVDFRINLIFSNPSNTIESKRQKYRLAIRELQNLGAEEIEEFVKKVSEKLHVPESRILSDSERMSRKKISGEKIFYNLVNYFDRHILRTIIERPDFYFLLKSFDYSMLFNDEEYLQAAEEIFNMDSFDIDDNILDLSDKTKAKISQIILEDVPIIPDDQWEEILQLAWTRKNMFLLKENLSKDKDAMIEFLELAKKEKELSSKIARING</sequence>
<comment type="domain">
    <text evidence="12">Contains an N-terminal zinc-binding domain, a central core domain that contains the primase activity, and a C-terminal DnaB-binding domain.</text>
</comment>
<dbReference type="AlphaFoldDB" id="A0A2R4VYL3"/>
<dbReference type="GO" id="GO:0003677">
    <property type="term" value="F:DNA binding"/>
    <property type="evidence" value="ECO:0007669"/>
    <property type="project" value="UniProtKB-KW"/>
</dbReference>
<evidence type="ECO:0000256" key="7">
    <source>
        <dbReference type="ARBA" id="ARBA00022771"/>
    </source>
</evidence>
<dbReference type="InterPro" id="IPR006171">
    <property type="entry name" value="TOPRIM_dom"/>
</dbReference>
<comment type="catalytic activity">
    <reaction evidence="12">
        <text>ssDNA + n NTP = ssDNA/pppN(pN)n-1 hybrid + (n-1) diphosphate.</text>
        <dbReference type="EC" id="2.7.7.101"/>
    </reaction>
</comment>
<proteinExistence type="inferred from homology"/>
<comment type="subunit">
    <text evidence="12">Monomer. Interacts with DnaB.</text>
</comment>
<dbReference type="InterPro" id="IPR037068">
    <property type="entry name" value="DNA_primase_core_N_sf"/>
</dbReference>
<keyword evidence="17" id="KW-1185">Reference proteome</keyword>
<protein>
    <recommendedName>
        <fullName evidence="12 13">DNA primase</fullName>
        <ecNumber evidence="12">2.7.7.101</ecNumber>
    </recommendedName>
</protein>
<evidence type="ECO:0000259" key="15">
    <source>
        <dbReference type="PROSITE" id="PS50880"/>
    </source>
</evidence>
<evidence type="ECO:0000313" key="17">
    <source>
        <dbReference type="Proteomes" id="UP000244792"/>
    </source>
</evidence>
<dbReference type="InterPro" id="IPR013264">
    <property type="entry name" value="DNAG_N"/>
</dbReference>
<dbReference type="SUPFAM" id="SSF56731">
    <property type="entry name" value="DNA primase core"/>
    <property type="match status" value="1"/>
</dbReference>
<dbReference type="InterPro" id="IPR034151">
    <property type="entry name" value="TOPRIM_DnaG_bac"/>
</dbReference>
<comment type="function">
    <text evidence="12 13">RNA polymerase that catalyzes the synthesis of short RNA molecules used as primers for DNA polymerase during DNA replication.</text>
</comment>
<reference evidence="16 17" key="1">
    <citation type="submission" date="2017-04" db="EMBL/GenBank/DDBJ databases">
        <title>Genomic insights into metabolism of Thermodesulfobium acidiphilum.</title>
        <authorList>
            <person name="Toshchakov S.V."/>
            <person name="Frolov E.N."/>
            <person name="Kublanov I.V."/>
            <person name="Samarov N.I."/>
            <person name="Novikov A."/>
            <person name="Lebedinsky A.V."/>
            <person name="Bonch-Osmolovskaya E.A."/>
            <person name="Chernyh N.A."/>
        </authorList>
    </citation>
    <scope>NUCLEOTIDE SEQUENCE [LARGE SCALE GENOMIC DNA]</scope>
    <source>
        <strain evidence="16 17">3127-1</strain>
    </source>
</reference>
<evidence type="ECO:0000256" key="2">
    <source>
        <dbReference type="ARBA" id="ARBA00022515"/>
    </source>
</evidence>
<keyword evidence="5 12" id="KW-0235">DNA replication</keyword>
<dbReference type="HAMAP" id="MF_00974">
    <property type="entry name" value="DNA_primase_DnaG"/>
    <property type="match status" value="1"/>
</dbReference>
<keyword evidence="2 12" id="KW-0639">Primosome</keyword>
<dbReference type="Pfam" id="PF08275">
    <property type="entry name" value="DNAG_N"/>
    <property type="match status" value="1"/>
</dbReference>
<dbReference type="Gene3D" id="3.90.580.10">
    <property type="entry name" value="Zinc finger, CHC2-type domain"/>
    <property type="match status" value="1"/>
</dbReference>
<keyword evidence="3 12" id="KW-0808">Transferase</keyword>
<evidence type="ECO:0000256" key="1">
    <source>
        <dbReference type="ARBA" id="ARBA00022478"/>
    </source>
</evidence>
<dbReference type="InterPro" id="IPR050219">
    <property type="entry name" value="DnaG_primase"/>
</dbReference>
<gene>
    <name evidence="12" type="primary">dnaG</name>
    <name evidence="16" type="ORF">TDSAC_0266</name>
</gene>
<dbReference type="Pfam" id="PF01807">
    <property type="entry name" value="Zn_ribbon_DnaG"/>
    <property type="match status" value="1"/>
</dbReference>
<dbReference type="KEGG" id="taci:TDSAC_0266"/>
<dbReference type="PANTHER" id="PTHR30313:SF2">
    <property type="entry name" value="DNA PRIMASE"/>
    <property type="match status" value="1"/>
</dbReference>
<dbReference type="EC" id="2.7.7.101" evidence="12"/>
<evidence type="ECO:0000256" key="3">
    <source>
        <dbReference type="ARBA" id="ARBA00022679"/>
    </source>
</evidence>
<dbReference type="SMART" id="SM00400">
    <property type="entry name" value="ZnF_CHCC"/>
    <property type="match status" value="1"/>
</dbReference>
<keyword evidence="7 12" id="KW-0863">Zinc-finger</keyword>
<keyword evidence="8 12" id="KW-0862">Zinc</keyword>
<evidence type="ECO:0000256" key="11">
    <source>
        <dbReference type="ARBA" id="ARBA00023163"/>
    </source>
</evidence>
<evidence type="ECO:0000256" key="4">
    <source>
        <dbReference type="ARBA" id="ARBA00022695"/>
    </source>
</evidence>
<accession>A0A2R4VYL3</accession>
<dbReference type="FunFam" id="3.90.580.10:FF:000001">
    <property type="entry name" value="DNA primase"/>
    <property type="match status" value="1"/>
</dbReference>
<dbReference type="EMBL" id="CP020921">
    <property type="protein sequence ID" value="AWB09649.1"/>
    <property type="molecule type" value="Genomic_DNA"/>
</dbReference>
<dbReference type="PROSITE" id="PS50880">
    <property type="entry name" value="TOPRIM"/>
    <property type="match status" value="1"/>
</dbReference>
<dbReference type="GO" id="GO:0006269">
    <property type="term" value="P:DNA replication, synthesis of primer"/>
    <property type="evidence" value="ECO:0007669"/>
    <property type="project" value="UniProtKB-UniRule"/>
</dbReference>
<comment type="cofactor">
    <cofactor evidence="12 13 14">
        <name>Zn(2+)</name>
        <dbReference type="ChEBI" id="CHEBI:29105"/>
    </cofactor>
    <text evidence="12 13 14">Binds 1 zinc ion per monomer.</text>
</comment>
<dbReference type="InterPro" id="IPR006295">
    <property type="entry name" value="DNA_primase_DnaG"/>
</dbReference>
<evidence type="ECO:0000256" key="8">
    <source>
        <dbReference type="ARBA" id="ARBA00022833"/>
    </source>
</evidence>
<dbReference type="GO" id="GO:0008270">
    <property type="term" value="F:zinc ion binding"/>
    <property type="evidence" value="ECO:0007669"/>
    <property type="project" value="UniProtKB-UniRule"/>
</dbReference>
<dbReference type="InterPro" id="IPR036977">
    <property type="entry name" value="DNA_primase_Znf_CHC2"/>
</dbReference>
<comment type="similarity">
    <text evidence="12 13">Belongs to the DnaG primase family.</text>
</comment>
<evidence type="ECO:0000256" key="12">
    <source>
        <dbReference type="HAMAP-Rule" id="MF_00974"/>
    </source>
</evidence>
<dbReference type="Proteomes" id="UP000244792">
    <property type="component" value="Chromosome"/>
</dbReference>
<dbReference type="SUPFAM" id="SSF57783">
    <property type="entry name" value="Zinc beta-ribbon"/>
    <property type="match status" value="1"/>
</dbReference>
<keyword evidence="4 12" id="KW-0548">Nucleotidyltransferase</keyword>
<dbReference type="GO" id="GO:0005737">
    <property type="term" value="C:cytoplasm"/>
    <property type="evidence" value="ECO:0007669"/>
    <property type="project" value="TreeGrafter"/>
</dbReference>
<keyword evidence="6 12" id="KW-0479">Metal-binding</keyword>
<evidence type="ECO:0000256" key="13">
    <source>
        <dbReference type="PIRNR" id="PIRNR002811"/>
    </source>
</evidence>
<keyword evidence="1 12" id="KW-0240">DNA-directed RNA polymerase</keyword>
<dbReference type="CDD" id="cd03364">
    <property type="entry name" value="TOPRIM_DnaG_primases"/>
    <property type="match status" value="1"/>
</dbReference>
<name>A0A2R4VYL3_THEAF</name>
<dbReference type="SMART" id="SM00493">
    <property type="entry name" value="TOPRIM"/>
    <property type="match status" value="1"/>
</dbReference>
<evidence type="ECO:0000256" key="5">
    <source>
        <dbReference type="ARBA" id="ARBA00022705"/>
    </source>
</evidence>
<dbReference type="OrthoDB" id="9803773at2"/>
<evidence type="ECO:0000256" key="14">
    <source>
        <dbReference type="PIRSR" id="PIRSR002811-1"/>
    </source>
</evidence>
<dbReference type="Pfam" id="PF13155">
    <property type="entry name" value="Toprim_2"/>
    <property type="match status" value="1"/>
</dbReference>
<feature type="domain" description="Toprim" evidence="15">
    <location>
        <begin position="246"/>
        <end position="327"/>
    </location>
</feature>